<dbReference type="Proteomes" id="UP000005709">
    <property type="component" value="Unassembled WGS sequence"/>
</dbReference>
<sequence>MVFYSRERRNFAACLCISQDHSAGRPLLALTFRFYVFASQVRSRGRIRSCYAKF</sequence>
<evidence type="ECO:0000313" key="1">
    <source>
        <dbReference type="EMBL" id="EEV17038.1"/>
    </source>
</evidence>
<protein>
    <submittedName>
        <fullName evidence="1">Uncharacterized protein</fullName>
    </submittedName>
</protein>
<gene>
    <name evidence="1" type="ORF">CAMGR0001_1332</name>
</gene>
<accession>C8PJD3</accession>
<proteinExistence type="predicted"/>
<dbReference type="AlphaFoldDB" id="C8PJD3"/>
<reference evidence="1 2" key="1">
    <citation type="submission" date="2009-07" db="EMBL/GenBank/DDBJ databases">
        <authorList>
            <person name="Madupu R."/>
            <person name="Sebastian Y."/>
            <person name="Durkin A.S."/>
            <person name="Torralba M."/>
            <person name="Methe B."/>
            <person name="Sutton G.G."/>
            <person name="Strausberg R.L."/>
            <person name="Nelson K.E."/>
        </authorList>
    </citation>
    <scope>NUCLEOTIDE SEQUENCE [LARGE SCALE GENOMIC DNA]</scope>
    <source>
        <strain evidence="1 2">RM3268</strain>
    </source>
</reference>
<keyword evidence="2" id="KW-1185">Reference proteome</keyword>
<dbReference type="EMBL" id="ACYG01000027">
    <property type="protein sequence ID" value="EEV17038.1"/>
    <property type="molecule type" value="Genomic_DNA"/>
</dbReference>
<name>C8PJD3_9BACT</name>
<organism evidence="1 2">
    <name type="scientific">Campylobacter gracilis RM3268</name>
    <dbReference type="NCBI Taxonomy" id="553220"/>
    <lineage>
        <taxon>Bacteria</taxon>
        <taxon>Pseudomonadati</taxon>
        <taxon>Campylobacterota</taxon>
        <taxon>Epsilonproteobacteria</taxon>
        <taxon>Campylobacterales</taxon>
        <taxon>Campylobacteraceae</taxon>
        <taxon>Campylobacter</taxon>
    </lineage>
</organism>
<comment type="caution">
    <text evidence="1">The sequence shown here is derived from an EMBL/GenBank/DDBJ whole genome shotgun (WGS) entry which is preliminary data.</text>
</comment>
<evidence type="ECO:0000313" key="2">
    <source>
        <dbReference type="Proteomes" id="UP000005709"/>
    </source>
</evidence>